<keyword evidence="2 6" id="KW-0378">Hydrolase</keyword>
<organism evidence="9 10">
    <name type="scientific">Actinoplanes aureus</name>
    <dbReference type="NCBI Taxonomy" id="2792083"/>
    <lineage>
        <taxon>Bacteria</taxon>
        <taxon>Bacillati</taxon>
        <taxon>Actinomycetota</taxon>
        <taxon>Actinomycetes</taxon>
        <taxon>Micromonosporales</taxon>
        <taxon>Micromonosporaceae</taxon>
        <taxon>Actinoplanes</taxon>
    </lineage>
</organism>
<keyword evidence="6" id="KW-0326">Glycosidase</keyword>
<dbReference type="SUPFAM" id="SSF51445">
    <property type="entry name" value="(Trans)glycosidases"/>
    <property type="match status" value="1"/>
</dbReference>
<dbReference type="Gene3D" id="3.40.50.1700">
    <property type="entry name" value="Glycoside hydrolase family 3 C-terminal domain"/>
    <property type="match status" value="2"/>
</dbReference>
<dbReference type="Gene3D" id="3.20.20.300">
    <property type="entry name" value="Glycoside hydrolase, family 3, N-terminal domain"/>
    <property type="match status" value="2"/>
</dbReference>
<dbReference type="Gene3D" id="2.60.40.10">
    <property type="entry name" value="Immunoglobulins"/>
    <property type="match status" value="1"/>
</dbReference>
<dbReference type="SUPFAM" id="SSF52279">
    <property type="entry name" value="Beta-D-glucan exohydrolase, C-terminal domain"/>
    <property type="match status" value="1"/>
</dbReference>
<dbReference type="AlphaFoldDB" id="A0A931G0G6"/>
<name>A0A931G0G6_9ACTN</name>
<dbReference type="InterPro" id="IPR017853">
    <property type="entry name" value="GH"/>
</dbReference>
<dbReference type="RefSeq" id="WP_196415839.1">
    <property type="nucleotide sequence ID" value="NZ_JADQTO010000010.1"/>
</dbReference>
<comment type="caution">
    <text evidence="9">The sequence shown here is derived from an EMBL/GenBank/DDBJ whole genome shotgun (WGS) entry which is preliminary data.</text>
</comment>
<comment type="similarity">
    <text evidence="1 6">Belongs to the glycosyl hydrolase 3 family.</text>
</comment>
<dbReference type="InterPro" id="IPR036962">
    <property type="entry name" value="Glyco_hydro_3_N_sf"/>
</dbReference>
<keyword evidence="3" id="KW-0119">Carbohydrate metabolism</keyword>
<dbReference type="InterPro" id="IPR026891">
    <property type="entry name" value="Fn3-like"/>
</dbReference>
<comment type="function">
    <text evidence="4">Catalyzes the hydrolysis of a non-reducing terminal alpha-L-arabinopyranosidic linkage in ginsenoside Rb2 (alpha-L-arabinopyranosyl-(1-&gt;6)-alpha-D-glucopyranosyl) to release alpha-D-glucopyranosyl (Rd). It is not able to hydrolyze alpha-L-arabinofuranosyl-(1-&gt;6)-alpha-D-glucopyranosyl (Rc).</text>
</comment>
<gene>
    <name evidence="9" type="ORF">I4J89_21625</name>
</gene>
<feature type="domain" description="Fibronectin type III-like" evidence="8">
    <location>
        <begin position="559"/>
        <end position="629"/>
    </location>
</feature>
<evidence type="ECO:0000256" key="1">
    <source>
        <dbReference type="ARBA" id="ARBA00005336"/>
    </source>
</evidence>
<dbReference type="InterPro" id="IPR019800">
    <property type="entry name" value="Glyco_hydro_3_AS"/>
</dbReference>
<dbReference type="GO" id="GO:0005975">
    <property type="term" value="P:carbohydrate metabolic process"/>
    <property type="evidence" value="ECO:0007669"/>
    <property type="project" value="InterPro"/>
</dbReference>
<dbReference type="PROSITE" id="PS00775">
    <property type="entry name" value="GLYCOSYL_HYDROL_F3"/>
    <property type="match status" value="1"/>
</dbReference>
<dbReference type="EMBL" id="JADQTO010000010">
    <property type="protein sequence ID" value="MBG0564046.1"/>
    <property type="molecule type" value="Genomic_DNA"/>
</dbReference>
<dbReference type="InterPro" id="IPR013783">
    <property type="entry name" value="Ig-like_fold"/>
</dbReference>
<dbReference type="PANTHER" id="PTHR42715:SF10">
    <property type="entry name" value="BETA-GLUCOSIDASE"/>
    <property type="match status" value="1"/>
</dbReference>
<evidence type="ECO:0000256" key="5">
    <source>
        <dbReference type="ARBA" id="ARBA00074219"/>
    </source>
</evidence>
<keyword evidence="10" id="KW-1185">Reference proteome</keyword>
<evidence type="ECO:0000256" key="2">
    <source>
        <dbReference type="ARBA" id="ARBA00022801"/>
    </source>
</evidence>
<dbReference type="Pfam" id="PF14310">
    <property type="entry name" value="Fn3-like"/>
    <property type="match status" value="1"/>
</dbReference>
<accession>A0A931G0G6</accession>
<evidence type="ECO:0000256" key="7">
    <source>
        <dbReference type="SAM" id="MobiDB-lite"/>
    </source>
</evidence>
<sequence>MDLDRRAALTSGSDTWHTTGDDGLPALTLADGPHGVRRAREGGDALGIGDSIPATCYPPAVALGSTWNPDLVRRVGRALGSEARALGVDVLLGPGMNIKRSPLGGRNFEYFAEDPHLTGVLAAAMVEGIQSAGVGACVKHFAVNNQESDRMRISAEVDERALREVYLAGFEHVVRTARPWALMSAYNRVNGVPASENSWLLTDVLRGEWGFDGVVVSDWGAVSDRVAAVRAGCDVEMPPTGTDHLIASAVRGGTLDAAVLNRVRSRLALLHQRVSSSTGVRAGDSPARQAATEAAVLLKNDGAILPLVDPGRLAVVGELARTPRYQGGGSSRVVPTALSSVLEALVDRLGDAITFAPGYGGPSPEELITEALNAAQGADAVVLVLGLAENAESEGFDRATIALPGDQLRLLARLAEVNSNIVVVLANGGVVSVAEWRDQARAILEGWLPGQAGGEALADLLLGVHSPSGRLAETIPLRLADHPSHLHFPGRDGQVVYGESVYVGYRHFDTLGVPVAYPFGHGLTYTTFEYSDLSITEIGDLRWEIGCTITNTGERAGQEVVQLYTGLSEAAPSRPRSVLRGFAKVNIEPGQARHVTLTLTGRDLAVWDVRHQRWTVDAGTYEIRVGASSRDIRLTGELHTGGDGFRPPLTATSTVGEWRAHPVGGPLLGRVLQQARAGRTTEIAPELLRMVDGMPLITLRTFGLGLTPDVIAALVDQTR</sequence>
<feature type="region of interest" description="Disordered" evidence="7">
    <location>
        <begin position="1"/>
        <end position="24"/>
    </location>
</feature>
<evidence type="ECO:0000256" key="4">
    <source>
        <dbReference type="ARBA" id="ARBA00058905"/>
    </source>
</evidence>
<dbReference type="SMART" id="SM01217">
    <property type="entry name" value="Fn3_like"/>
    <property type="match status" value="1"/>
</dbReference>
<protein>
    <recommendedName>
        <fullName evidence="5">Exo-alpha-(1-&gt;6)-L-arabinopyranosidase</fullName>
    </recommendedName>
</protein>
<dbReference type="PRINTS" id="PR00133">
    <property type="entry name" value="GLHYDRLASE3"/>
</dbReference>
<proteinExistence type="inferred from homology"/>
<evidence type="ECO:0000313" key="9">
    <source>
        <dbReference type="EMBL" id="MBG0564046.1"/>
    </source>
</evidence>
<dbReference type="InterPro" id="IPR036881">
    <property type="entry name" value="Glyco_hydro_3_C_sf"/>
</dbReference>
<evidence type="ECO:0000259" key="8">
    <source>
        <dbReference type="SMART" id="SM01217"/>
    </source>
</evidence>
<evidence type="ECO:0000313" key="10">
    <source>
        <dbReference type="Proteomes" id="UP000598146"/>
    </source>
</evidence>
<dbReference type="FunFam" id="2.60.40.10:FF:000495">
    <property type="entry name" value="Periplasmic beta-glucosidase"/>
    <property type="match status" value="1"/>
</dbReference>
<dbReference type="InterPro" id="IPR002772">
    <property type="entry name" value="Glyco_hydro_3_C"/>
</dbReference>
<dbReference type="GO" id="GO:0008422">
    <property type="term" value="F:beta-glucosidase activity"/>
    <property type="evidence" value="ECO:0007669"/>
    <property type="project" value="UniProtKB-ARBA"/>
</dbReference>
<evidence type="ECO:0000256" key="6">
    <source>
        <dbReference type="RuleBase" id="RU361161"/>
    </source>
</evidence>
<dbReference type="InterPro" id="IPR001764">
    <property type="entry name" value="Glyco_hydro_3_N"/>
</dbReference>
<dbReference type="Proteomes" id="UP000598146">
    <property type="component" value="Unassembled WGS sequence"/>
</dbReference>
<reference evidence="9" key="1">
    <citation type="submission" date="2020-11" db="EMBL/GenBank/DDBJ databases">
        <title>Isolation and identification of active actinomycetes.</title>
        <authorList>
            <person name="Sun X."/>
        </authorList>
    </citation>
    <scope>NUCLEOTIDE SEQUENCE</scope>
    <source>
        <strain evidence="9">NEAU-A11</strain>
    </source>
</reference>
<dbReference type="InterPro" id="IPR050288">
    <property type="entry name" value="Cellulose_deg_GH3"/>
</dbReference>
<dbReference type="Pfam" id="PF01915">
    <property type="entry name" value="Glyco_hydro_3_C"/>
    <property type="match status" value="1"/>
</dbReference>
<dbReference type="Pfam" id="PF00933">
    <property type="entry name" value="Glyco_hydro_3"/>
    <property type="match status" value="1"/>
</dbReference>
<dbReference type="PANTHER" id="PTHR42715">
    <property type="entry name" value="BETA-GLUCOSIDASE"/>
    <property type="match status" value="1"/>
</dbReference>
<evidence type="ECO:0000256" key="3">
    <source>
        <dbReference type="ARBA" id="ARBA00023277"/>
    </source>
</evidence>